<evidence type="ECO:0000256" key="4">
    <source>
        <dbReference type="ARBA" id="ARBA00022679"/>
    </source>
</evidence>
<dbReference type="eggNOG" id="COG1216">
    <property type="taxonomic scope" value="Bacteria"/>
</dbReference>
<evidence type="ECO:0000256" key="3">
    <source>
        <dbReference type="ARBA" id="ARBA00022676"/>
    </source>
</evidence>
<accession>A0A0H3IZ07</accession>
<comment type="similarity">
    <text evidence="2">Belongs to the glycosyltransferase 2 family.</text>
</comment>
<evidence type="ECO:0000313" key="8">
    <source>
        <dbReference type="Proteomes" id="UP000028042"/>
    </source>
</evidence>
<organism evidence="6 9">
    <name type="scientific">Clostridium pasteurianum DSM 525 = ATCC 6013</name>
    <dbReference type="NCBI Taxonomy" id="1262449"/>
    <lineage>
        <taxon>Bacteria</taxon>
        <taxon>Bacillati</taxon>
        <taxon>Bacillota</taxon>
        <taxon>Clostridia</taxon>
        <taxon>Eubacteriales</taxon>
        <taxon>Clostridiaceae</taxon>
        <taxon>Clostridium</taxon>
    </lineage>
</organism>
<keyword evidence="5" id="KW-1133">Transmembrane helix</keyword>
<evidence type="ECO:0000256" key="5">
    <source>
        <dbReference type="SAM" id="Phobius"/>
    </source>
</evidence>
<dbReference type="PANTHER" id="PTHR43179">
    <property type="entry name" value="RHAMNOSYLTRANSFERASE WBBL"/>
    <property type="match status" value="1"/>
</dbReference>
<dbReference type="Proteomes" id="UP000028042">
    <property type="component" value="Unassembled WGS sequence"/>
</dbReference>
<dbReference type="EMBL" id="CP009268">
    <property type="protein sequence ID" value="AJA50744.1"/>
    <property type="molecule type" value="Genomic_DNA"/>
</dbReference>
<name>A0A0H3IZ07_CLOPA</name>
<dbReference type="InterPro" id="IPR029044">
    <property type="entry name" value="Nucleotide-diphossugar_trans"/>
</dbReference>
<keyword evidence="5" id="KW-0812">Transmembrane</keyword>
<dbReference type="Gene3D" id="3.90.550.10">
    <property type="entry name" value="Spore Coat Polysaccharide Biosynthesis Protein SpsA, Chain A"/>
    <property type="match status" value="1"/>
</dbReference>
<evidence type="ECO:0000313" key="9">
    <source>
        <dbReference type="Proteomes" id="UP000030905"/>
    </source>
</evidence>
<dbReference type="KEGG" id="cpat:CLPA_c06560"/>
<keyword evidence="9" id="KW-1185">Reference proteome</keyword>
<dbReference type="AlphaFoldDB" id="A0A0H3IZ07"/>
<dbReference type="PATRIC" id="fig|1262449.3.peg.2918"/>
<dbReference type="PANTHER" id="PTHR43179:SF12">
    <property type="entry name" value="GALACTOFURANOSYLTRANSFERASE GLFT2"/>
    <property type="match status" value="1"/>
</dbReference>
<evidence type="ECO:0000313" key="6">
    <source>
        <dbReference type="EMBL" id="AJA50744.1"/>
    </source>
</evidence>
<evidence type="ECO:0000313" key="7">
    <source>
        <dbReference type="EMBL" id="KRU13246.1"/>
    </source>
</evidence>
<feature type="transmembrane region" description="Helical" evidence="5">
    <location>
        <begin position="304"/>
        <end position="325"/>
    </location>
</feature>
<keyword evidence="4 6" id="KW-0808">Transferase</keyword>
<gene>
    <name evidence="6" type="ORF">CLPA_c06560</name>
    <name evidence="7" type="ORF">CP6013_02494</name>
</gene>
<keyword evidence="5" id="KW-0472">Membrane</keyword>
<dbReference type="RefSeq" id="WP_004455535.1">
    <property type="nucleotide sequence ID" value="NZ_ANZB01000010.1"/>
</dbReference>
<protein>
    <submittedName>
        <fullName evidence="6">Putative glycosyltransferase</fullName>
    </submittedName>
</protein>
<evidence type="ECO:0000256" key="1">
    <source>
        <dbReference type="ARBA" id="ARBA00004776"/>
    </source>
</evidence>
<dbReference type="Proteomes" id="UP000030905">
    <property type="component" value="Chromosome"/>
</dbReference>
<dbReference type="EMBL" id="JPGY02000001">
    <property type="protein sequence ID" value="KRU13246.1"/>
    <property type="molecule type" value="Genomic_DNA"/>
</dbReference>
<evidence type="ECO:0000256" key="2">
    <source>
        <dbReference type="ARBA" id="ARBA00006739"/>
    </source>
</evidence>
<comment type="pathway">
    <text evidence="1">Cell wall biogenesis; cell wall polysaccharide biosynthesis.</text>
</comment>
<reference evidence="7 8" key="3">
    <citation type="journal article" name="Genome Announc.">
        <title>Improved Draft Genome Sequence of Clostridium pasteurianum Strain ATCC 6013 (DSM 525) Using a Hybrid Next-Generation Sequencing Approach.</title>
        <authorList>
            <person name="Pyne M.E."/>
            <person name="Utturkar S."/>
            <person name="Brown S.D."/>
            <person name="Moo-Young M."/>
            <person name="Chung D.A."/>
            <person name="Chou C.P."/>
        </authorList>
    </citation>
    <scope>NUCLEOTIDE SEQUENCE [LARGE SCALE GENOMIC DNA]</scope>
    <source>
        <strain evidence="7 8">ATCC 6013</strain>
    </source>
</reference>
<dbReference type="GeneID" id="93072874"/>
<proteinExistence type="inferred from homology"/>
<reference evidence="7" key="2">
    <citation type="submission" date="2015-10" db="EMBL/GenBank/DDBJ databases">
        <title>Improved Draft Genome Sequence of Clostridium pasteurianum Strain ATCC 6013 (DSM 525) Using a Hybrid Next-Generation Sequencing Approach.</title>
        <authorList>
            <person name="Pyne M.E."/>
            <person name="Utturkar S.M."/>
            <person name="Brown S.D."/>
            <person name="Moo-Young M."/>
            <person name="Chung D.A."/>
            <person name="Chou P.C."/>
        </authorList>
    </citation>
    <scope>NUCLEOTIDE SEQUENCE</scope>
    <source>
        <strain evidence="7">ATCC 6013</strain>
    </source>
</reference>
<dbReference type="SUPFAM" id="SSF53448">
    <property type="entry name" value="Nucleotide-diphospho-sugar transferases"/>
    <property type="match status" value="1"/>
</dbReference>
<dbReference type="GO" id="GO:0016757">
    <property type="term" value="F:glycosyltransferase activity"/>
    <property type="evidence" value="ECO:0007669"/>
    <property type="project" value="UniProtKB-KW"/>
</dbReference>
<keyword evidence="3" id="KW-0328">Glycosyltransferase</keyword>
<dbReference type="KEGG" id="cpae:CPAST_c06560"/>
<sequence>MKKVVPIVIIEFNSYARTIKYIYDFLDSVIYEKVSFIIVDNGDSDNNYNSIKKEIKNKFESKYELNILENNDKRIKKAIKIIVKIKDIYIVDIVLIKAKENYGFAIGNNIGVSIAEKIYKVDHIIFSNSDIRFNESFNLKKLIEKLKSDSQIALVGPKIIGLDNEAQTPCEEKTIMERWNLLSIVWPLNRIFKIKFLNTSDDVIHINENYIPYRILGAFMLFDFKKFLEINMFDENTFLYAEELIIAEKLKQLDYKTYYCNSQILIHEQGGTTKKVLNNINKIKLRFNSEMYYYSRYKKVNNKIIFITKVLFNFYIFKLNIYHYFQNKFMKKINL</sequence>
<reference evidence="6 9" key="1">
    <citation type="journal article" date="2015" name="Genome Announc.">
        <title>Complete Genome Sequence of the Nitrogen-Fixing and Solvent-Producing Clostridium pasteurianum DSM 525.</title>
        <authorList>
            <person name="Poehlein A."/>
            <person name="Grosse-Honebrink A."/>
            <person name="Zhang Y."/>
            <person name="Minton N.P."/>
            <person name="Daniel R."/>
        </authorList>
    </citation>
    <scope>NUCLEOTIDE SEQUENCE [LARGE SCALE GENOMIC DNA]</scope>
    <source>
        <strain evidence="6">DSM 525</strain>
        <strain evidence="9">DSM 525 / ATCC 6013</strain>
    </source>
</reference>